<dbReference type="InterPro" id="IPR009252">
    <property type="entry name" value="Cell_div_ZapB"/>
</dbReference>
<evidence type="ECO:0008006" key="5">
    <source>
        <dbReference type="Google" id="ProtNLM"/>
    </source>
</evidence>
<protein>
    <recommendedName>
        <fullName evidence="5">Cell division protein ZapB</fullName>
    </recommendedName>
</protein>
<proteinExistence type="predicted"/>
<evidence type="ECO:0000313" key="3">
    <source>
        <dbReference type="EMBL" id="GLH74516.1"/>
    </source>
</evidence>
<dbReference type="RefSeq" id="WP_285576889.1">
    <property type="nucleotide sequence ID" value="NZ_BSDE01000006.1"/>
</dbReference>
<name>A0ABQ5QJM7_9BACT</name>
<comment type="caution">
    <text evidence="3">The sequence shown here is derived from an EMBL/GenBank/DDBJ whole genome shotgun (WGS) entry which is preliminary data.</text>
</comment>
<evidence type="ECO:0000256" key="1">
    <source>
        <dbReference type="ARBA" id="ARBA00023054"/>
    </source>
</evidence>
<dbReference type="Gene3D" id="1.20.5.340">
    <property type="match status" value="1"/>
</dbReference>
<reference evidence="3 4" key="1">
    <citation type="journal article" date="2023" name="Antonie Van Leeuwenhoek">
        <title>Mesoterricola silvestris gen. nov., sp. nov., Mesoterricola sediminis sp. nov., Geothrix oryzae sp. nov., Geothrix edaphica sp. nov., Geothrix rubra sp. nov., and Geothrix limicola sp. nov., six novel members of Acidobacteriota isolated from soils.</title>
        <authorList>
            <person name="Itoh H."/>
            <person name="Sugisawa Y."/>
            <person name="Mise K."/>
            <person name="Xu Z."/>
            <person name="Kuniyasu M."/>
            <person name="Ushijima N."/>
            <person name="Kawano K."/>
            <person name="Kobayashi E."/>
            <person name="Shiratori Y."/>
            <person name="Masuda Y."/>
            <person name="Senoo K."/>
        </authorList>
    </citation>
    <scope>NUCLEOTIDE SEQUENCE [LARGE SCALE GENOMIC DNA]</scope>
    <source>
        <strain evidence="3 4">Red804</strain>
    </source>
</reference>
<dbReference type="EMBL" id="BSDE01000006">
    <property type="protein sequence ID" value="GLH74516.1"/>
    <property type="molecule type" value="Genomic_DNA"/>
</dbReference>
<evidence type="ECO:0000313" key="4">
    <source>
        <dbReference type="Proteomes" id="UP001165069"/>
    </source>
</evidence>
<accession>A0ABQ5QJM7</accession>
<organism evidence="3 4">
    <name type="scientific">Geothrix limicola</name>
    <dbReference type="NCBI Taxonomy" id="2927978"/>
    <lineage>
        <taxon>Bacteria</taxon>
        <taxon>Pseudomonadati</taxon>
        <taxon>Acidobacteriota</taxon>
        <taxon>Holophagae</taxon>
        <taxon>Holophagales</taxon>
        <taxon>Holophagaceae</taxon>
        <taxon>Geothrix</taxon>
    </lineage>
</organism>
<keyword evidence="1 2" id="KW-0175">Coiled coil</keyword>
<sequence>MDLLKQLESKMQALVQQRNQLKEELDALKAAGAVGDQELQSLRARLEEAVAEKTALEKDREAVKEQVASILRALEALG</sequence>
<evidence type="ECO:0000256" key="2">
    <source>
        <dbReference type="SAM" id="Coils"/>
    </source>
</evidence>
<dbReference type="Proteomes" id="UP001165069">
    <property type="component" value="Unassembled WGS sequence"/>
</dbReference>
<gene>
    <name evidence="3" type="ORF">GETHLI_30180</name>
</gene>
<keyword evidence="4" id="KW-1185">Reference proteome</keyword>
<feature type="coiled-coil region" evidence="2">
    <location>
        <begin position="4"/>
        <end position="66"/>
    </location>
</feature>
<dbReference type="Pfam" id="PF06005">
    <property type="entry name" value="ZapB"/>
    <property type="match status" value="1"/>
</dbReference>